<reference evidence="2" key="1">
    <citation type="submission" date="2015-04" db="UniProtKB">
        <authorList>
            <consortium name="EnsemblPlants"/>
        </authorList>
    </citation>
    <scope>IDENTIFICATION</scope>
</reference>
<reference evidence="2" key="2">
    <citation type="submission" date="2018-05" db="EMBL/GenBank/DDBJ databases">
        <title>OpunRS2 (Oryza punctata Reference Sequence Version 2).</title>
        <authorList>
            <person name="Zhang J."/>
            <person name="Kudrna D."/>
            <person name="Lee S."/>
            <person name="Talag J."/>
            <person name="Welchert J."/>
            <person name="Wing R.A."/>
        </authorList>
    </citation>
    <scope>NUCLEOTIDE SEQUENCE [LARGE SCALE GENOMIC DNA]</scope>
</reference>
<protein>
    <submittedName>
        <fullName evidence="2">Uncharacterized protein</fullName>
    </submittedName>
</protein>
<accession>A0A0E0KNW1</accession>
<dbReference type="Gramene" id="OPUNC04G05850.1">
    <property type="protein sequence ID" value="OPUNC04G05850.1"/>
    <property type="gene ID" value="OPUNC04G05850"/>
</dbReference>
<feature type="region of interest" description="Disordered" evidence="1">
    <location>
        <begin position="101"/>
        <end position="131"/>
    </location>
</feature>
<organism evidence="2">
    <name type="scientific">Oryza punctata</name>
    <name type="common">Red rice</name>
    <dbReference type="NCBI Taxonomy" id="4537"/>
    <lineage>
        <taxon>Eukaryota</taxon>
        <taxon>Viridiplantae</taxon>
        <taxon>Streptophyta</taxon>
        <taxon>Embryophyta</taxon>
        <taxon>Tracheophyta</taxon>
        <taxon>Spermatophyta</taxon>
        <taxon>Magnoliopsida</taxon>
        <taxon>Liliopsida</taxon>
        <taxon>Poales</taxon>
        <taxon>Poaceae</taxon>
        <taxon>BOP clade</taxon>
        <taxon>Oryzoideae</taxon>
        <taxon>Oryzeae</taxon>
        <taxon>Oryzinae</taxon>
        <taxon>Oryza</taxon>
    </lineage>
</organism>
<name>A0A0E0KNW1_ORYPU</name>
<sequence>MGVASDGPVVAMWASSRGRRGSAEPKPMLVRVFADMEEVRVAAITVSVTIPAPFGVRSGWHCCRDASPPSRARASERRPSFPEGPVRVWPWCPRSLGQEPMTTMSRGCRHPRSGAGMGAGTKRQSWSASAL</sequence>
<evidence type="ECO:0000256" key="1">
    <source>
        <dbReference type="SAM" id="MobiDB-lite"/>
    </source>
</evidence>
<dbReference type="OMA" id="CARQMAP"/>
<dbReference type="AlphaFoldDB" id="A0A0E0KNW1"/>
<dbReference type="HOGENOM" id="CLU_1930944_0_0_1"/>
<evidence type="ECO:0000313" key="2">
    <source>
        <dbReference type="EnsemblPlants" id="OPUNC04G05850.1"/>
    </source>
</evidence>
<dbReference type="EnsemblPlants" id="OPUNC04G05850.1">
    <property type="protein sequence ID" value="OPUNC04G05850.1"/>
    <property type="gene ID" value="OPUNC04G05850"/>
</dbReference>
<dbReference type="Proteomes" id="UP000026962">
    <property type="component" value="Chromosome 4"/>
</dbReference>
<evidence type="ECO:0000313" key="3">
    <source>
        <dbReference type="Proteomes" id="UP000026962"/>
    </source>
</evidence>
<keyword evidence="3" id="KW-1185">Reference proteome</keyword>
<feature type="compositionally biased region" description="Polar residues" evidence="1">
    <location>
        <begin position="122"/>
        <end position="131"/>
    </location>
</feature>
<proteinExistence type="predicted"/>